<sequence>MKRKVLNLMKATIFVLAWLVCLYGSAQEITVRGNVSDANGDPLIGATIQIKGSTIGTITDMDGRFVLQNVPSNSALEVSYLGMLTQTVALEGRSTINIVLQEDLELLDEIIVIGYGTAKRKDFTGSVSSVKLEDSPVALASNLNALEAIKGNVSGLDIGATNSAGGQPSMQMRGQKSISGSNDPLIVLDGVIFMGSINDINPNDIASFDILKDATSAAAYGSRSANGVIIITTKKGKSDKPIINFNASGSLQSWINRPKLMNGEQWIESVMARNNSTDLTWLKPQEAANREAGKETNWLDASTRTGWIQDYQLSVSGSGEKMNYYLSASYADNQGVIIGDDFNRASFLGKIKTDITSWLEIGVDAAFTKSDYSGVGAAINQAYVMSPYGVMYRDEEKKLLEKYPYTQSGQNPLWGVTNGSRDNTDLRDNFRMNAYTVIKLPWLPGLSYRFNYAGNIGKERRSDFYYESHYVKEGAYDDESRYSPEAYQNLLSNANGSIDNRNITSWVIDNILNYVANFDKHSIDLTLVATRDRRDYKREVMTGNDFAANGNTTLGINGLHKATVQKITLEGDRRSNIGYLGRASYSFDNKYFLTASYRRDGASVFGVNQKWGDFMAFGSAWRITNEPFMNDENILDDLKLKLSWGKNGNQGLSPYGTLSTIRNGAEAAARYQFGNSSNILYGMIPGTLGNADLGWETTESWNTGFESAWLNNRIFLDVDLYFSKTTDQIFERNIPVMTGFKTIKSSLGQINNRGVEITLRTMNITKQDFTWMTGVTFWLNRNKLAHLYGEDLDGDGKEDDDISNSRFIGKPLGAIYGYVQDGIVQETDTEYMEKNGVSAGVPKYKDLDGDKVITAADRDILGYTTPNFKLNMSNTLTYKNFDLYFMFTGTFGGGGYFLKANREAYMTNGSGLFNSNSIYIPWWTPENKSNKYPSAVFSGDGGRFMGLQSRGFVRLQDVTLSHTFKDKWLKDLNISNLKLFLTAKNLFTITNWEGDDPEVGSAVRENTYPVLTSFSLGANISF</sequence>
<dbReference type="InterPro" id="IPR023997">
    <property type="entry name" value="TonB-dep_OMP_SusC/RagA_CS"/>
</dbReference>
<organism evidence="9 10">
    <name type="scientific">Petrimonas mucosa</name>
    <dbReference type="NCBI Taxonomy" id="1642646"/>
    <lineage>
        <taxon>Bacteria</taxon>
        <taxon>Pseudomonadati</taxon>
        <taxon>Bacteroidota</taxon>
        <taxon>Bacteroidia</taxon>
        <taxon>Bacteroidales</taxon>
        <taxon>Dysgonomonadaceae</taxon>
        <taxon>Petrimonas</taxon>
    </lineage>
</organism>
<dbReference type="SUPFAM" id="SSF56935">
    <property type="entry name" value="Porins"/>
    <property type="match status" value="1"/>
</dbReference>
<dbReference type="Pfam" id="PF13715">
    <property type="entry name" value="CarbopepD_reg_2"/>
    <property type="match status" value="1"/>
</dbReference>
<evidence type="ECO:0000256" key="7">
    <source>
        <dbReference type="PROSITE-ProRule" id="PRU01360"/>
    </source>
</evidence>
<comment type="similarity">
    <text evidence="7">Belongs to the TonB-dependent receptor family.</text>
</comment>
<dbReference type="KEGG" id="pmuc:ING2E5A_2059"/>
<keyword evidence="9" id="KW-0675">Receptor</keyword>
<dbReference type="PROSITE" id="PS52016">
    <property type="entry name" value="TONB_DEPENDENT_REC_3"/>
    <property type="match status" value="1"/>
</dbReference>
<dbReference type="FunFam" id="2.60.40.1120:FF:000003">
    <property type="entry name" value="Outer membrane protein Omp121"/>
    <property type="match status" value="1"/>
</dbReference>
<evidence type="ECO:0000256" key="4">
    <source>
        <dbReference type="ARBA" id="ARBA00022692"/>
    </source>
</evidence>
<dbReference type="InterPro" id="IPR037066">
    <property type="entry name" value="Plug_dom_sf"/>
</dbReference>
<evidence type="ECO:0000256" key="1">
    <source>
        <dbReference type="ARBA" id="ARBA00004571"/>
    </source>
</evidence>
<dbReference type="GO" id="GO:0009279">
    <property type="term" value="C:cell outer membrane"/>
    <property type="evidence" value="ECO:0007669"/>
    <property type="project" value="UniProtKB-SubCell"/>
</dbReference>
<dbReference type="EMBL" id="LT608328">
    <property type="protein sequence ID" value="SCM58875.1"/>
    <property type="molecule type" value="Genomic_DNA"/>
</dbReference>
<keyword evidence="4 7" id="KW-0812">Transmembrane</keyword>
<dbReference type="InterPro" id="IPR039426">
    <property type="entry name" value="TonB-dep_rcpt-like"/>
</dbReference>
<dbReference type="Pfam" id="PF07715">
    <property type="entry name" value="Plug"/>
    <property type="match status" value="1"/>
</dbReference>
<protein>
    <submittedName>
        <fullName evidence="9">TonB-dependent receptor SusC</fullName>
    </submittedName>
</protein>
<dbReference type="Gene3D" id="2.170.130.10">
    <property type="entry name" value="TonB-dependent receptor, plug domain"/>
    <property type="match status" value="1"/>
</dbReference>
<feature type="domain" description="TonB-dependent receptor plug" evidence="8">
    <location>
        <begin position="121"/>
        <end position="228"/>
    </location>
</feature>
<evidence type="ECO:0000256" key="2">
    <source>
        <dbReference type="ARBA" id="ARBA00022448"/>
    </source>
</evidence>
<reference evidence="9 10" key="1">
    <citation type="submission" date="2016-08" db="EMBL/GenBank/DDBJ databases">
        <authorList>
            <person name="Seilhamer J.J."/>
        </authorList>
    </citation>
    <scope>NUCLEOTIDE SEQUENCE [LARGE SCALE GENOMIC DNA]</scope>
    <source>
        <strain evidence="9">ING2-E5A</strain>
    </source>
</reference>
<evidence type="ECO:0000259" key="8">
    <source>
        <dbReference type="Pfam" id="PF07715"/>
    </source>
</evidence>
<accession>A0A1G4G8M8</accession>
<dbReference type="NCBIfam" id="TIGR04057">
    <property type="entry name" value="SusC_RagA_signa"/>
    <property type="match status" value="1"/>
</dbReference>
<evidence type="ECO:0000313" key="9">
    <source>
        <dbReference type="EMBL" id="SCM58875.1"/>
    </source>
</evidence>
<dbReference type="SUPFAM" id="SSF49464">
    <property type="entry name" value="Carboxypeptidase regulatory domain-like"/>
    <property type="match status" value="1"/>
</dbReference>
<evidence type="ECO:0000256" key="6">
    <source>
        <dbReference type="ARBA" id="ARBA00023237"/>
    </source>
</evidence>
<dbReference type="NCBIfam" id="TIGR04056">
    <property type="entry name" value="OMP_RagA_SusC"/>
    <property type="match status" value="1"/>
</dbReference>
<evidence type="ECO:0000256" key="3">
    <source>
        <dbReference type="ARBA" id="ARBA00022452"/>
    </source>
</evidence>
<dbReference type="Gene3D" id="2.60.40.1120">
    <property type="entry name" value="Carboxypeptidase-like, regulatory domain"/>
    <property type="match status" value="1"/>
</dbReference>
<keyword evidence="2 7" id="KW-0813">Transport</keyword>
<keyword evidence="10" id="KW-1185">Reference proteome</keyword>
<proteinExistence type="inferred from homology"/>
<dbReference type="InterPro" id="IPR012910">
    <property type="entry name" value="Plug_dom"/>
</dbReference>
<dbReference type="InterPro" id="IPR008969">
    <property type="entry name" value="CarboxyPept-like_regulatory"/>
</dbReference>
<dbReference type="RefSeq" id="WP_071137270.1">
    <property type="nucleotide sequence ID" value="NZ_LT608328.1"/>
</dbReference>
<keyword evidence="6 7" id="KW-0998">Cell outer membrane</keyword>
<dbReference type="STRING" id="1642646.ING2E5A_2059"/>
<dbReference type="AlphaFoldDB" id="A0A1G4G8M8"/>
<name>A0A1G4G8M8_9BACT</name>
<dbReference type="InterPro" id="IPR023996">
    <property type="entry name" value="TonB-dep_OMP_SusC/RagA"/>
</dbReference>
<evidence type="ECO:0000256" key="5">
    <source>
        <dbReference type="ARBA" id="ARBA00023136"/>
    </source>
</evidence>
<dbReference type="InterPro" id="IPR036942">
    <property type="entry name" value="Beta-barrel_TonB_sf"/>
</dbReference>
<comment type="subcellular location">
    <subcellularLocation>
        <location evidence="1 7">Cell outer membrane</location>
        <topology evidence="1 7">Multi-pass membrane protein</topology>
    </subcellularLocation>
</comment>
<keyword evidence="5 7" id="KW-0472">Membrane</keyword>
<gene>
    <name evidence="9" type="primary">susC57</name>
    <name evidence="9" type="ORF">ING2E5A_2059</name>
</gene>
<evidence type="ECO:0000313" key="10">
    <source>
        <dbReference type="Proteomes" id="UP000178485"/>
    </source>
</evidence>
<dbReference type="Proteomes" id="UP000178485">
    <property type="component" value="Chromosome i"/>
</dbReference>
<dbReference type="Gene3D" id="2.40.170.20">
    <property type="entry name" value="TonB-dependent receptor, beta-barrel domain"/>
    <property type="match status" value="1"/>
</dbReference>
<keyword evidence="3 7" id="KW-1134">Transmembrane beta strand</keyword>